<feature type="region of interest" description="Disordered" evidence="1">
    <location>
        <begin position="504"/>
        <end position="526"/>
    </location>
</feature>
<dbReference type="PANTHER" id="PTHR21512:SF5">
    <property type="entry name" value="TRAFFICKING PROTEIN PARTICLE COMPLEX SUBUNIT 9"/>
    <property type="match status" value="1"/>
</dbReference>
<dbReference type="Pfam" id="PF08626">
    <property type="entry name" value="TRAPPC9-Trs120"/>
    <property type="match status" value="1"/>
</dbReference>
<comment type="caution">
    <text evidence="3">The sequence shown here is derived from an EMBL/GenBank/DDBJ whole genome shotgun (WGS) entry which is preliminary data.</text>
</comment>
<proteinExistence type="predicted"/>
<feature type="compositionally biased region" description="Low complexity" evidence="1">
    <location>
        <begin position="781"/>
        <end position="793"/>
    </location>
</feature>
<feature type="domain" description="Trs120/TRAPPC9 N-terminal" evidence="2">
    <location>
        <begin position="136"/>
        <end position="367"/>
    </location>
</feature>
<evidence type="ECO:0000259" key="2">
    <source>
        <dbReference type="Pfam" id="PF08626"/>
    </source>
</evidence>
<feature type="compositionally biased region" description="Acidic residues" evidence="1">
    <location>
        <begin position="734"/>
        <end position="762"/>
    </location>
</feature>
<dbReference type="Proteomes" id="UP001165122">
    <property type="component" value="Unassembled WGS sequence"/>
</dbReference>
<feature type="compositionally biased region" description="Low complexity" evidence="1">
    <location>
        <begin position="1"/>
        <end position="19"/>
    </location>
</feature>
<name>A0A9W7KZY5_9STRA</name>
<reference evidence="4" key="1">
    <citation type="journal article" date="2023" name="Commun. Biol.">
        <title>Genome analysis of Parmales, the sister group of diatoms, reveals the evolutionary specialization of diatoms from phago-mixotrophs to photoautotrophs.</title>
        <authorList>
            <person name="Ban H."/>
            <person name="Sato S."/>
            <person name="Yoshikawa S."/>
            <person name="Yamada K."/>
            <person name="Nakamura Y."/>
            <person name="Ichinomiya M."/>
            <person name="Sato N."/>
            <person name="Blanc-Mathieu R."/>
            <person name="Endo H."/>
            <person name="Kuwata A."/>
            <person name="Ogata H."/>
        </authorList>
    </citation>
    <scope>NUCLEOTIDE SEQUENCE [LARGE SCALE GENOMIC DNA]</scope>
    <source>
        <strain evidence="4">NIES 3700</strain>
    </source>
</reference>
<feature type="non-terminal residue" evidence="3">
    <location>
        <position position="1"/>
    </location>
</feature>
<feature type="compositionally biased region" description="Basic residues" evidence="1">
    <location>
        <begin position="44"/>
        <end position="56"/>
    </location>
</feature>
<gene>
    <name evidence="3" type="ORF">TrLO_g9445</name>
</gene>
<feature type="compositionally biased region" description="Low complexity" evidence="1">
    <location>
        <begin position="704"/>
        <end position="719"/>
    </location>
</feature>
<accession>A0A9W7KZY5</accession>
<dbReference type="PANTHER" id="PTHR21512">
    <property type="entry name" value="TRAFFICKING PROTEIN PARTICLE COMPLEX SUBUNIT 9"/>
    <property type="match status" value="1"/>
</dbReference>
<keyword evidence="4" id="KW-1185">Reference proteome</keyword>
<organism evidence="3 4">
    <name type="scientific">Triparma laevis f. longispina</name>
    <dbReference type="NCBI Taxonomy" id="1714387"/>
    <lineage>
        <taxon>Eukaryota</taxon>
        <taxon>Sar</taxon>
        <taxon>Stramenopiles</taxon>
        <taxon>Ochrophyta</taxon>
        <taxon>Bolidophyceae</taxon>
        <taxon>Parmales</taxon>
        <taxon>Triparmaceae</taxon>
        <taxon>Triparma</taxon>
    </lineage>
</organism>
<dbReference type="GO" id="GO:0005802">
    <property type="term" value="C:trans-Golgi network"/>
    <property type="evidence" value="ECO:0007669"/>
    <property type="project" value="TreeGrafter"/>
</dbReference>
<dbReference type="InterPro" id="IPR058563">
    <property type="entry name" value="Trs120_TRAPPC9_N"/>
</dbReference>
<evidence type="ECO:0000256" key="1">
    <source>
        <dbReference type="SAM" id="MobiDB-lite"/>
    </source>
</evidence>
<protein>
    <recommendedName>
        <fullName evidence="2">Trs120/TRAPPC9 N-terminal domain-containing protein</fullName>
    </recommendedName>
</protein>
<feature type="compositionally biased region" description="Basic and acidic residues" evidence="1">
    <location>
        <begin position="770"/>
        <end position="780"/>
    </location>
</feature>
<sequence>MSSKYSSKTSSPTSRTPKSATADINTAMSPNITPHTTPSSFASKNKHDKHDHKHDHKHDPSICPNYFSPTLLIPYNNLTPPGDWRYSHSPFHNFSWGDNNSSSSNGSNCQRIKFMHMGKSESGRDKVNEEIGRYADLQAGRRVQGVVGVVDAETWNGNLKDAEEKLNECCKTIENSCVRSLQGSMVRRLFVFNSFTEEGSKLDLSDSSLGTELVVFPPSDGKTIEGTCTMLELHLTVVINDVSVAIFRQMEARIKRNDQEVKANNEGSLAKAVNRLTVDRKRSLTIKPLMTPIDETEVTGKTKNQKDSEMRRKKQVARREKLSADLCLLAGSPLDAYQRYLKSIELCKACLDPIWLAGSLEGCAASLNTMADMGGAGVDEFLNATFGGDLNPYCSSSLTNAELKSLLLVPSAEELQPRQDSPPVNTLPQTIFSLTVEALSIFSRNIKVSSLYSELAIKLARYCATLEDSHLFGRWGEGENCYSGDTVTGFRRLERSQTVMSSASSVTSFDSKDSESGTASGKEPPLPPIVVSRCARISEWLHRATGADGLSPESRARICASAAKICLVGVRFSLLKKNGTELSYHKTLLRRKAAFFTAIAADSLSLHVDDEVNGPRASQLWFAASKLYGSPRETEGAYGWVTLRGAVLHGLSQLRNNKYRESALVSLLSLLTELSPSKDGGLGSQLGGVDLGGKNFSSTYFTNEQSEPDSSAAPASSPPKSERRFSYRSGVGGELEDTGYDSMEVDDEEEGEDDDDPSEDDQPTSVPPAEVRRRTSHEGSADSSSTPNPSSASRPKSTGAKALRMMKRSTANAFSTLTTSTANAAKNVATAASGGTSIISGSGVTGAEPISSITHFHRKRDSFSSHANNGALAKIINSRANRTKSVGEAIGVSKPNSVHRQSSLGSAQELMRAEAAAATARAIVGVEEHAPNVLPPLMCLPAVVGQLDSDMAVIVQRDVIHEIMKLRASKGEREGVKSGERAYDFIPVSLNSIKMHTANNKIVEEKKKIATKSIDAIADNMQTFYNPYAENRDKKVKKATLICQGEAHRLVVGFRNALSIPLEVMGCTLLFGVGLSEGLSKSFVIPPLAENFEVEFSFVKEQVGEVGVVGVELTTLLTTQKLYLAHRAEDMLRFRTLQDRKGEEGKEGGEEGGGGVLIKAIQPQPTIVPVGGGVVDGDVITVDICEGEVKRLPALTLSRGGAKAESVEEIKMSFDGRVAFGKKLGEGEGNYGEGDISGEINIKKGEDGLKFGYSAKIGEEEDEVGVVNLSLSDVKAGFEKTLLFKYRGKAVIEGEHEIMYWRTMSIKVVARKISGPRIVSVVVRPDLHPLLDDDKPSVAFDNLKEQVLSSQKGRGIVVGRSGRLGSMIGGRTLSSDPAYLAHMAGEDLSDSDDDQSVGGRSFVSRCFGGGGEGEGEEGGPVSFGWGGGGGEDGGALDFDTCSKFFTVVCEVENVCCRDIVVWGEGEGEGGEVVTAGGMSRILVNLDRIVGMEDFVTLQGHLEKVQVLKWKEVEDGGDGGDGGRVGVLRVDDEAIHDLFDDDEDVLRRISGLGFEVDVQANGFFKEREWGSAKATIRIDKAAQANLKNQKIGSVICEWLCDGEGEGEGDEGEGGGVCCWNGRKLRKFEFGEGGSKEGKGDGGLVIEHE</sequence>
<evidence type="ECO:0000313" key="3">
    <source>
        <dbReference type="EMBL" id="GMI17226.1"/>
    </source>
</evidence>
<feature type="compositionally biased region" description="Polar residues" evidence="1">
    <location>
        <begin position="22"/>
        <end position="43"/>
    </location>
</feature>
<dbReference type="OrthoDB" id="39598at2759"/>
<dbReference type="EMBL" id="BRXW01000283">
    <property type="protein sequence ID" value="GMI17226.1"/>
    <property type="molecule type" value="Genomic_DNA"/>
</dbReference>
<evidence type="ECO:0000313" key="4">
    <source>
        <dbReference type="Proteomes" id="UP001165122"/>
    </source>
</evidence>
<dbReference type="InterPro" id="IPR013935">
    <property type="entry name" value="Trs120_TRAPPC9"/>
</dbReference>
<feature type="region of interest" description="Disordered" evidence="1">
    <location>
        <begin position="1"/>
        <end position="61"/>
    </location>
</feature>
<feature type="region of interest" description="Disordered" evidence="1">
    <location>
        <begin position="698"/>
        <end position="800"/>
    </location>
</feature>